<dbReference type="OMA" id="CRTRNQR"/>
<feature type="region of interest" description="Disordered" evidence="1">
    <location>
        <begin position="1"/>
        <end position="20"/>
    </location>
</feature>
<dbReference type="STRING" id="154538.A0A1M2VK34"/>
<dbReference type="PANTHER" id="PTHR45936:SF1">
    <property type="entry name" value="TRNA-DIHYDROURIDINE(20) SYNTHASE [NAD(P)+]-LIKE"/>
    <property type="match status" value="1"/>
</dbReference>
<dbReference type="Proteomes" id="UP000184267">
    <property type="component" value="Unassembled WGS sequence"/>
</dbReference>
<evidence type="ECO:0000313" key="4">
    <source>
        <dbReference type="Proteomes" id="UP000184267"/>
    </source>
</evidence>
<dbReference type="AlphaFoldDB" id="A0A1M2VK34"/>
<dbReference type="InterPro" id="IPR035587">
    <property type="entry name" value="DUS-like_FMN-bd"/>
</dbReference>
<evidence type="ECO:0000259" key="2">
    <source>
        <dbReference type="Pfam" id="PF01207"/>
    </source>
</evidence>
<evidence type="ECO:0000256" key="1">
    <source>
        <dbReference type="SAM" id="MobiDB-lite"/>
    </source>
</evidence>
<dbReference type="GO" id="GO:0005737">
    <property type="term" value="C:cytoplasm"/>
    <property type="evidence" value="ECO:0007669"/>
    <property type="project" value="TreeGrafter"/>
</dbReference>
<feature type="domain" description="DUS-like FMN-binding" evidence="2">
    <location>
        <begin position="115"/>
        <end position="296"/>
    </location>
</feature>
<dbReference type="EMBL" id="MNAD01001095">
    <property type="protein sequence ID" value="OJT07991.1"/>
    <property type="molecule type" value="Genomic_DNA"/>
</dbReference>
<dbReference type="Gene3D" id="3.20.20.70">
    <property type="entry name" value="Aldolase class I"/>
    <property type="match status" value="1"/>
</dbReference>
<dbReference type="CDD" id="cd02801">
    <property type="entry name" value="DUS_like_FMN"/>
    <property type="match status" value="1"/>
</dbReference>
<dbReference type="OrthoDB" id="10262250at2759"/>
<reference evidence="3 4" key="1">
    <citation type="submission" date="2016-10" db="EMBL/GenBank/DDBJ databases">
        <title>Genome sequence of the basidiomycete white-rot fungus Trametes pubescens.</title>
        <authorList>
            <person name="Makela M.R."/>
            <person name="Granchi Z."/>
            <person name="Peng M."/>
            <person name="De Vries R.P."/>
            <person name="Grigoriev I."/>
            <person name="Riley R."/>
            <person name="Hilden K."/>
        </authorList>
    </citation>
    <scope>NUCLEOTIDE SEQUENCE [LARGE SCALE GENOMIC DNA]</scope>
    <source>
        <strain evidence="3 4">FBCC735</strain>
    </source>
</reference>
<sequence>MSRRSQPPTPESSPRIAKKPRLEYPPLTAEDYKDGLMLAPMVRSGACKDAHAATATAFADWIRTPVLTRLYSLKHGAKLVWGPETVDKAILHTTRVVDPVTGVISYHGKSKPVFTTHPIEKPFLIYQIGSADPALAVEAAKMVMNDVSGFDLNCGCPKPFSTHSGMGAALLTNPDLLCSILTALRAAMPPELTISAKIRLLPSQEDTLKLVERIINTGVTALTVHCRTRNQRMKEKATIERLREIVQFVERMGKGVAVIENGDCLGYEDSKRVRQVTGAHSAMIATAAEQNPTCFSPTPLKDLETTFVPAYIRLGKFLNNHWSSTKFCSTQFRGIHESSSRNDLKTLREAIVRAKGYADLDAVVAPWTGAQEWAEIVDAIDRRAGQRAPPHPLEDVAVLAPAVLPASEATVDGEVEEIVSPVATPQVASVSLLGLDAPPPASQTIDVAG</sequence>
<gene>
    <name evidence="3" type="ORF">TRAPUB_1116</name>
</gene>
<protein>
    <submittedName>
        <fullName evidence="3">tRNA-dihydrouridine(20) synthase [NAD(P)+]</fullName>
    </submittedName>
</protein>
<dbReference type="SUPFAM" id="SSF51395">
    <property type="entry name" value="FMN-linked oxidoreductases"/>
    <property type="match status" value="1"/>
</dbReference>
<comment type="caution">
    <text evidence="3">The sequence shown here is derived from an EMBL/GenBank/DDBJ whole genome shotgun (WGS) entry which is preliminary data.</text>
</comment>
<evidence type="ECO:0000313" key="3">
    <source>
        <dbReference type="EMBL" id="OJT07991.1"/>
    </source>
</evidence>
<name>A0A1M2VK34_TRAPU</name>
<organism evidence="3 4">
    <name type="scientific">Trametes pubescens</name>
    <name type="common">White-rot fungus</name>
    <dbReference type="NCBI Taxonomy" id="154538"/>
    <lineage>
        <taxon>Eukaryota</taxon>
        <taxon>Fungi</taxon>
        <taxon>Dikarya</taxon>
        <taxon>Basidiomycota</taxon>
        <taxon>Agaricomycotina</taxon>
        <taxon>Agaricomycetes</taxon>
        <taxon>Polyporales</taxon>
        <taxon>Polyporaceae</taxon>
        <taxon>Trametes</taxon>
    </lineage>
</organism>
<proteinExistence type="predicted"/>
<dbReference type="GO" id="GO:0017150">
    <property type="term" value="F:tRNA dihydrouridine synthase activity"/>
    <property type="evidence" value="ECO:0007669"/>
    <property type="project" value="TreeGrafter"/>
</dbReference>
<dbReference type="InterPro" id="IPR052582">
    <property type="entry name" value="tRNA-DUS-like"/>
</dbReference>
<dbReference type="InterPro" id="IPR013785">
    <property type="entry name" value="Aldolase_TIM"/>
</dbReference>
<keyword evidence="4" id="KW-1185">Reference proteome</keyword>
<accession>A0A1M2VK34</accession>
<dbReference type="PANTHER" id="PTHR45936">
    <property type="entry name" value="TRNA-DIHYDROURIDINE(20) SYNTHASE [NAD(P)+]-LIKE"/>
    <property type="match status" value="1"/>
</dbReference>
<dbReference type="Pfam" id="PF01207">
    <property type="entry name" value="Dus"/>
    <property type="match status" value="1"/>
</dbReference>